<evidence type="ECO:0000256" key="4">
    <source>
        <dbReference type="ARBA" id="ARBA00022840"/>
    </source>
</evidence>
<evidence type="ECO:0000259" key="6">
    <source>
        <dbReference type="PROSITE" id="PS50011"/>
    </source>
</evidence>
<dbReference type="Gene3D" id="3.30.200.20">
    <property type="entry name" value="Phosphorylase Kinase, domain 1"/>
    <property type="match status" value="1"/>
</dbReference>
<dbReference type="CDD" id="cd00060">
    <property type="entry name" value="FHA"/>
    <property type="match status" value="1"/>
</dbReference>
<dbReference type="InterPro" id="IPR000719">
    <property type="entry name" value="Prot_kinase_dom"/>
</dbReference>
<proteinExistence type="predicted"/>
<dbReference type="Gene3D" id="2.60.40.10">
    <property type="entry name" value="Immunoglobulins"/>
    <property type="match status" value="1"/>
</dbReference>
<dbReference type="PROSITE" id="PS50006">
    <property type="entry name" value="FHA_DOMAIN"/>
    <property type="match status" value="1"/>
</dbReference>
<feature type="domain" description="FHA" evidence="5">
    <location>
        <begin position="339"/>
        <end position="388"/>
    </location>
</feature>
<keyword evidence="3" id="KW-0418">Kinase</keyword>
<sequence>MTDTKIFHHYQLTRPLGGDWLGAMHVATDLDEGREVALRVLDETTSGQSFILMQLERLLLRVSTLKHAHLLPTGELQTRAGRAFYAMDLGRAGSARALLQAQAKEARPLPLVTAVELVRQAAAGLAHAHAHGLMHGNLKPENLILQPGRALLGQTGYVTQLSDFGLAELRAGSYGTHDRAVVNALAYMSPEQCRGVRNELRTDLYALGLVLYELLTGLVPFDIRDAADALEKHQHVAPRQPSALRPEMPEALEEVILTCLAKDPEDRYPDAAALEGALQGILNGLMPGGPEPTVRLSALPFLPPPPPLDGVTPGTELNLLIFSERHELLRTLPVTDATLTVGRAHSNSVVLEHAGVSRHHLNVTFQAGQASVTELTATNGAVMDGLPLTPMTPLRWPERTPLYLRPYWLVLVPPRRAPTRARIVVTPDVERLTLTPGRPAQLHLNLANTGVTVDHFRLSLDGIPEEWVLDAHQEVQLNPGTQGSATLTVQAPRDSRARAGTYDVTVVARSRENPEETGTAPLKVVVTPFHETVATLLPPTRRTWRHTTYTLKLENKGNTDLTLAPVLRDNEGEVHVLPRLQDLVQLPQAPNAAGHVVNPEQLAREAARQAAMEARNAATSTARRILMGQGRIRVTDMPARVTLAAGARSEDTIKVRVPLRWFGSPSQHTLQVNVQPVNDQNEIEDRVVTSAEGQLHHLPLIPLWLLPILILLLGVLIWWLTRPPQITQFDLSGSDTVVAPGQPFTLRWDTSNARNVSILELGGTGQNLNGDGQLKVSGIQKDQKYTLVARSLLGRRVERSQVVQARFERPVIEQFDVTPARVSGNQPVTVTWRVKNAAQVSISELGKVGASGTRKFIPNKDTTFTLTAQNGSERESDQRTVSVLGPEVKEFKLTPPRVKKGESAVLSWNVVNATQVSIDGLGTVAASGKRTVTPRDEGNAIYVITATGAGGLTKSANIRLELVTPKPEFTQFEVTPNPVDSDQQFKISWKTKNATAVSVQYGEGTEESGPIGETIKEAPVLSTSITLTARNDAGEQVSVSQQLNVNLIDEAAKAAAAAAAEAARQAKAQEKAEQEQEQANIKKIIFTATPERITGQGDVTLNWDAPGWQNVTILPLAGPLPNGRFDGNGTKIIEKVNTTRVYTLMLRLRDGKTIKRFAKVTVTPLPVKINSFTLSQTQLSAPGTVTLSWDVANAQSVRLAGLKGPLANGQWPARGSTPVPVSATRTFTLTAGNQVQKQTVKVTLPPPAVQSFTLNPTQITGKGVVVLTWKVQNAAAVRIDGVKGPNRDGSWPAQGQTPVPVSATRTFVLRAGTAKATQTVTVTAAPTPQITSFTATPNVLTGPGAVTLSWTAQNTSAVRLSGPAGMIGTTYPASGRASVQVTKTGTYTVTAGGQSRKFTVTVKPAPQTNPAVTPPTGGTATPQVQGEGIRITNFRASRSAINAGESVTFNWFTINAKVVRIEGVPGDLPPRGQVTITPSQTQTYTLTADDVVYKTPITVRVRDTGADYSDLSGTWTHPFGVVTMTVTGKSGTGTFSSNRPGVPGVTIELVFNGDTVTATSQKNPDFSFVASLRSGRKAMLGTYTLKGEQERWCMYRPGTPRPAECK</sequence>
<dbReference type="InterPro" id="IPR008984">
    <property type="entry name" value="SMAD_FHA_dom_sf"/>
</dbReference>
<evidence type="ECO:0000259" key="5">
    <source>
        <dbReference type="PROSITE" id="PS50006"/>
    </source>
</evidence>
<dbReference type="InterPro" id="IPR011009">
    <property type="entry name" value="Kinase-like_dom_sf"/>
</dbReference>
<dbReference type="Pfam" id="PF00498">
    <property type="entry name" value="FHA"/>
    <property type="match status" value="1"/>
</dbReference>
<dbReference type="PROSITE" id="PS50011">
    <property type="entry name" value="PROTEIN_KINASE_DOM"/>
    <property type="match status" value="1"/>
</dbReference>
<dbReference type="Gene3D" id="1.10.510.10">
    <property type="entry name" value="Transferase(Phosphotransferase) domain 1"/>
    <property type="match status" value="1"/>
</dbReference>
<keyword evidence="4" id="KW-0067">ATP-binding</keyword>
<dbReference type="InterPro" id="IPR000253">
    <property type="entry name" value="FHA_dom"/>
</dbReference>
<keyword evidence="1" id="KW-0808">Transferase</keyword>
<dbReference type="Gene3D" id="2.60.200.20">
    <property type="match status" value="1"/>
</dbReference>
<evidence type="ECO:0000256" key="2">
    <source>
        <dbReference type="ARBA" id="ARBA00022741"/>
    </source>
</evidence>
<reference evidence="8" key="1">
    <citation type="journal article" date="2019" name="Int. J. Syst. Evol. Microbiol.">
        <title>The Global Catalogue of Microorganisms (GCM) 10K type strain sequencing project: providing services to taxonomists for standard genome sequencing and annotation.</title>
        <authorList>
            <consortium name="The Broad Institute Genomics Platform"/>
            <consortium name="The Broad Institute Genome Sequencing Center for Infectious Disease"/>
            <person name="Wu L."/>
            <person name="Ma J."/>
        </authorList>
    </citation>
    <scope>NUCLEOTIDE SEQUENCE [LARGE SCALE GENOMIC DNA]</scope>
    <source>
        <strain evidence="8">JCM 16918</strain>
    </source>
</reference>
<dbReference type="SUPFAM" id="SSF56112">
    <property type="entry name" value="Protein kinase-like (PK-like)"/>
    <property type="match status" value="1"/>
</dbReference>
<protein>
    <recommendedName>
        <fullName evidence="9">Serine/threonine protein kinase</fullName>
    </recommendedName>
</protein>
<name>A0ABQ2JA01_9DEIO</name>
<dbReference type="PANTHER" id="PTHR43289:SF34">
    <property type="entry name" value="SERINE_THREONINE-PROTEIN KINASE YBDM-RELATED"/>
    <property type="match status" value="1"/>
</dbReference>
<keyword evidence="2" id="KW-0547">Nucleotide-binding</keyword>
<feature type="domain" description="Protein kinase" evidence="6">
    <location>
        <begin position="10"/>
        <end position="282"/>
    </location>
</feature>
<keyword evidence="8" id="KW-1185">Reference proteome</keyword>
<evidence type="ECO:0000256" key="3">
    <source>
        <dbReference type="ARBA" id="ARBA00022777"/>
    </source>
</evidence>
<dbReference type="SUPFAM" id="SSF49879">
    <property type="entry name" value="SMAD/FHA domain"/>
    <property type="match status" value="1"/>
</dbReference>
<evidence type="ECO:0000313" key="8">
    <source>
        <dbReference type="Proteomes" id="UP000645517"/>
    </source>
</evidence>
<organism evidence="7 8">
    <name type="scientific">Deinococcus daejeonensis</name>
    <dbReference type="NCBI Taxonomy" id="1007098"/>
    <lineage>
        <taxon>Bacteria</taxon>
        <taxon>Thermotogati</taxon>
        <taxon>Deinococcota</taxon>
        <taxon>Deinococci</taxon>
        <taxon>Deinococcales</taxon>
        <taxon>Deinococcaceae</taxon>
        <taxon>Deinococcus</taxon>
    </lineage>
</organism>
<evidence type="ECO:0000313" key="7">
    <source>
        <dbReference type="EMBL" id="GGN41143.1"/>
    </source>
</evidence>
<comment type="caution">
    <text evidence="7">The sequence shown here is derived from an EMBL/GenBank/DDBJ whole genome shotgun (WGS) entry which is preliminary data.</text>
</comment>
<dbReference type="Proteomes" id="UP000645517">
    <property type="component" value="Unassembled WGS sequence"/>
</dbReference>
<dbReference type="EMBL" id="BMOR01000012">
    <property type="protein sequence ID" value="GGN41143.1"/>
    <property type="molecule type" value="Genomic_DNA"/>
</dbReference>
<dbReference type="SMART" id="SM00240">
    <property type="entry name" value="FHA"/>
    <property type="match status" value="1"/>
</dbReference>
<dbReference type="CDD" id="cd14014">
    <property type="entry name" value="STKc_PknB_like"/>
    <property type="match status" value="1"/>
</dbReference>
<dbReference type="PANTHER" id="PTHR43289">
    <property type="entry name" value="MITOGEN-ACTIVATED PROTEIN KINASE KINASE KINASE 20-RELATED"/>
    <property type="match status" value="1"/>
</dbReference>
<evidence type="ECO:0000256" key="1">
    <source>
        <dbReference type="ARBA" id="ARBA00022679"/>
    </source>
</evidence>
<accession>A0ABQ2JA01</accession>
<dbReference type="InterPro" id="IPR013783">
    <property type="entry name" value="Ig-like_fold"/>
</dbReference>
<evidence type="ECO:0008006" key="9">
    <source>
        <dbReference type="Google" id="ProtNLM"/>
    </source>
</evidence>
<gene>
    <name evidence="7" type="ORF">GCM10010842_26630</name>
</gene>
<dbReference type="RefSeq" id="WP_189057612.1">
    <property type="nucleotide sequence ID" value="NZ_BMOR01000012.1"/>
</dbReference>
<dbReference type="Pfam" id="PF00069">
    <property type="entry name" value="Pkinase"/>
    <property type="match status" value="1"/>
</dbReference>